<dbReference type="GO" id="GO:0003824">
    <property type="term" value="F:catalytic activity"/>
    <property type="evidence" value="ECO:0007669"/>
    <property type="project" value="InterPro"/>
</dbReference>
<dbReference type="GO" id="GO:0051536">
    <property type="term" value="F:iron-sulfur cluster binding"/>
    <property type="evidence" value="ECO:0007669"/>
    <property type="project" value="UniProtKB-KW"/>
</dbReference>
<evidence type="ECO:0000256" key="3">
    <source>
        <dbReference type="ARBA" id="ARBA00023004"/>
    </source>
</evidence>
<keyword evidence="1" id="KW-0949">S-adenosyl-L-methionine</keyword>
<sequence length="301" mass="35091">MSSVCNYDCYYCNEEIHDGKVKFPNIQVAKNVVDKINLEYKEKDYAYFNLLGGEPTAWKHLEEFSYYVKKDNNKNILQLLTNGSRSLRWWKKHAKFIDKIIVSVHVAQCDIKELVNKFNIIANEIDIDFQIAIDIKIFDKCIEYYNYAFKNLNDKIKLRPKPLKVLIGGPELMPYTDLQKRTMQELQEKHGEHRRIYGSPMVQDDDLCVGNEQFVDIVKLITNEENNWEGWACWIGIETINITRDGNVKIGAWCNPDLVLGNIKDLSFKIPMKPVICKYDTCGCWTDIHTTKIKNYAGETL</sequence>
<dbReference type="EMBL" id="UINC01026985">
    <property type="protein sequence ID" value="SVB05427.1"/>
    <property type="molecule type" value="Genomic_DNA"/>
</dbReference>
<dbReference type="AlphaFoldDB" id="A0A382AWW5"/>
<evidence type="ECO:0000256" key="2">
    <source>
        <dbReference type="ARBA" id="ARBA00022723"/>
    </source>
</evidence>
<dbReference type="Gene3D" id="3.20.20.70">
    <property type="entry name" value="Aldolase class I"/>
    <property type="match status" value="1"/>
</dbReference>
<dbReference type="Pfam" id="PF04055">
    <property type="entry name" value="Radical_SAM"/>
    <property type="match status" value="1"/>
</dbReference>
<keyword evidence="4" id="KW-0411">Iron-sulfur</keyword>
<evidence type="ECO:0000259" key="5">
    <source>
        <dbReference type="Pfam" id="PF04055"/>
    </source>
</evidence>
<gene>
    <name evidence="6" type="ORF">METZ01_LOCUS158281</name>
</gene>
<organism evidence="6">
    <name type="scientific">marine metagenome</name>
    <dbReference type="NCBI Taxonomy" id="408172"/>
    <lineage>
        <taxon>unclassified sequences</taxon>
        <taxon>metagenomes</taxon>
        <taxon>ecological metagenomes</taxon>
    </lineage>
</organism>
<evidence type="ECO:0000256" key="1">
    <source>
        <dbReference type="ARBA" id="ARBA00022691"/>
    </source>
</evidence>
<evidence type="ECO:0000256" key="4">
    <source>
        <dbReference type="ARBA" id="ARBA00023014"/>
    </source>
</evidence>
<dbReference type="CDD" id="cd01335">
    <property type="entry name" value="Radical_SAM"/>
    <property type="match status" value="1"/>
</dbReference>
<dbReference type="InterPro" id="IPR058240">
    <property type="entry name" value="rSAM_sf"/>
</dbReference>
<feature type="domain" description="Radical SAM core" evidence="5">
    <location>
        <begin position="3"/>
        <end position="116"/>
    </location>
</feature>
<keyword evidence="3" id="KW-0408">Iron</keyword>
<dbReference type="GO" id="GO:0046872">
    <property type="term" value="F:metal ion binding"/>
    <property type="evidence" value="ECO:0007669"/>
    <property type="project" value="UniProtKB-KW"/>
</dbReference>
<keyword evidence="2" id="KW-0479">Metal-binding</keyword>
<protein>
    <recommendedName>
        <fullName evidence="5">Radical SAM core domain-containing protein</fullName>
    </recommendedName>
</protein>
<proteinExistence type="predicted"/>
<reference evidence="6" key="1">
    <citation type="submission" date="2018-05" db="EMBL/GenBank/DDBJ databases">
        <authorList>
            <person name="Lanie J.A."/>
            <person name="Ng W.-L."/>
            <person name="Kazmierczak K.M."/>
            <person name="Andrzejewski T.M."/>
            <person name="Davidsen T.M."/>
            <person name="Wayne K.J."/>
            <person name="Tettelin H."/>
            <person name="Glass J.I."/>
            <person name="Rusch D."/>
            <person name="Podicherti R."/>
            <person name="Tsui H.-C.T."/>
            <person name="Winkler M.E."/>
        </authorList>
    </citation>
    <scope>NUCLEOTIDE SEQUENCE</scope>
</reference>
<accession>A0A382AWW5</accession>
<evidence type="ECO:0000313" key="6">
    <source>
        <dbReference type="EMBL" id="SVB05427.1"/>
    </source>
</evidence>
<name>A0A382AWW5_9ZZZZ</name>
<dbReference type="InterPro" id="IPR007197">
    <property type="entry name" value="rSAM"/>
</dbReference>
<dbReference type="InterPro" id="IPR013785">
    <property type="entry name" value="Aldolase_TIM"/>
</dbReference>
<dbReference type="SFLD" id="SFLDS00029">
    <property type="entry name" value="Radical_SAM"/>
    <property type="match status" value="1"/>
</dbReference>
<dbReference type="SUPFAM" id="SSF102114">
    <property type="entry name" value="Radical SAM enzymes"/>
    <property type="match status" value="1"/>
</dbReference>